<name>A0A316YHB9_9BASI</name>
<evidence type="ECO:0000256" key="2">
    <source>
        <dbReference type="ARBA" id="ARBA00008638"/>
    </source>
</evidence>
<keyword evidence="3" id="KW-0678">Repressor</keyword>
<evidence type="ECO:0000256" key="3">
    <source>
        <dbReference type="ARBA" id="ARBA00022491"/>
    </source>
</evidence>
<accession>A0A316YHB9</accession>
<dbReference type="EMBL" id="KZ819638">
    <property type="protein sequence ID" value="PWN88562.1"/>
    <property type="molecule type" value="Genomic_DNA"/>
</dbReference>
<dbReference type="FunFam" id="1.10.472.10:FF:000076">
    <property type="entry name" value="RNA polymerase II holoenzyme cyclin-like subunit"/>
    <property type="match status" value="1"/>
</dbReference>
<evidence type="ECO:0000256" key="10">
    <source>
        <dbReference type="SAM" id="MobiDB-lite"/>
    </source>
</evidence>
<keyword evidence="4" id="KW-0805">Transcription regulation</keyword>
<evidence type="ECO:0000256" key="1">
    <source>
        <dbReference type="ARBA" id="ARBA00004123"/>
    </source>
</evidence>
<feature type="domain" description="Cyclin-like" evidence="11">
    <location>
        <begin position="47"/>
        <end position="143"/>
    </location>
</feature>
<dbReference type="Proteomes" id="UP000245768">
    <property type="component" value="Unassembled WGS sequence"/>
</dbReference>
<dbReference type="PANTHER" id="PTHR10026">
    <property type="entry name" value="CYCLIN"/>
    <property type="match status" value="1"/>
</dbReference>
<dbReference type="CDD" id="cd20513">
    <property type="entry name" value="CYCLIN_CCNC_rpt1"/>
    <property type="match status" value="1"/>
</dbReference>
<dbReference type="InterPro" id="IPR013763">
    <property type="entry name" value="Cyclin-like_dom"/>
</dbReference>
<evidence type="ECO:0000256" key="6">
    <source>
        <dbReference type="ARBA" id="ARBA00023159"/>
    </source>
</evidence>
<dbReference type="GO" id="GO:0016538">
    <property type="term" value="F:cyclin-dependent protein serine/threonine kinase regulator activity"/>
    <property type="evidence" value="ECO:0007669"/>
    <property type="project" value="InterPro"/>
</dbReference>
<sequence length="599" mass="63576">MTSNFWQSSQCNHWLLSRRQLAIARSEDLQYARNAEELAALRIWFTNCICSLTKRLSLRQRITATAIVFFNRFYSCSPANSLSSTDPALVATACVYVASKVEETPVHIRNIVSEATKMWNSLGYFAFPAEVTDVAEMEFYLLEDLQFHLVVHHPYKSLITIATAAGKGRSMVDFEKKRLSSKGAGGAAAAAQAGGVGLGLSTPLPISLDSSSLGPSSDASNLFDADLAYGTPGTSANGATKAADMDKVAQMRALEQTIEERNRMMLHQGDDGMPIARLEELDEQALQMAWFLLNDTYRTDVILLYPPHLIAIASIFLALVLHDSSRTKMLSSKRWMDSRRSRYEAMVRGQGPSELLTKPPVPASTPTASASEGASASSTMPGKTASTPRPGAGNSATSPSASSGATPSNAPLRPHANSNPWRSSAQRPGNSSSQAQTATTPSTAASPATASTPYDTPRQALDASPAPSPIDQASPATAPPLPPHAAAAAQQPPPPKEQAPLPPPPAPPPDAMTFLATLNVDLSLVGEVVQEMLSLYALWHRIGAEAGAGAGAGASSSGGAEQDDIGPIDIADGSAMLKRLNRMRERRFQDLAQTRPSAS</sequence>
<feature type="compositionally biased region" description="Low complexity" evidence="10">
    <location>
        <begin position="364"/>
        <end position="379"/>
    </location>
</feature>
<feature type="compositionally biased region" description="Low complexity" evidence="10">
    <location>
        <begin position="431"/>
        <end position="453"/>
    </location>
</feature>
<evidence type="ECO:0000256" key="7">
    <source>
        <dbReference type="ARBA" id="ARBA00023163"/>
    </source>
</evidence>
<dbReference type="RefSeq" id="XP_025375760.1">
    <property type="nucleotide sequence ID" value="XM_025525250.1"/>
</dbReference>
<organism evidence="12 13">
    <name type="scientific">Acaromyces ingoldii</name>
    <dbReference type="NCBI Taxonomy" id="215250"/>
    <lineage>
        <taxon>Eukaryota</taxon>
        <taxon>Fungi</taxon>
        <taxon>Dikarya</taxon>
        <taxon>Basidiomycota</taxon>
        <taxon>Ustilaginomycotina</taxon>
        <taxon>Exobasidiomycetes</taxon>
        <taxon>Exobasidiales</taxon>
        <taxon>Cryptobasidiaceae</taxon>
        <taxon>Acaromyces</taxon>
    </lineage>
</organism>
<keyword evidence="13" id="KW-1185">Reference proteome</keyword>
<keyword evidence="6" id="KW-0010">Activator</keyword>
<feature type="compositionally biased region" description="Pro residues" evidence="10">
    <location>
        <begin position="491"/>
        <end position="510"/>
    </location>
</feature>
<dbReference type="Gene3D" id="1.10.472.10">
    <property type="entry name" value="Cyclin-like"/>
    <property type="match status" value="2"/>
</dbReference>
<dbReference type="SUPFAM" id="SSF47954">
    <property type="entry name" value="Cyclin-like"/>
    <property type="match status" value="2"/>
</dbReference>
<feature type="compositionally biased region" description="Low complexity" evidence="10">
    <location>
        <begin position="390"/>
        <end position="411"/>
    </location>
</feature>
<dbReference type="OrthoDB" id="10266018at2759"/>
<dbReference type="InterPro" id="IPR043198">
    <property type="entry name" value="Cyclin/Ssn8"/>
</dbReference>
<feature type="compositionally biased region" description="Polar residues" evidence="10">
    <location>
        <begin position="416"/>
        <end position="430"/>
    </location>
</feature>
<evidence type="ECO:0000256" key="9">
    <source>
        <dbReference type="RuleBase" id="RU000383"/>
    </source>
</evidence>
<keyword evidence="7" id="KW-0804">Transcription</keyword>
<evidence type="ECO:0000256" key="8">
    <source>
        <dbReference type="ARBA" id="ARBA00023242"/>
    </source>
</evidence>
<feature type="domain" description="Cyclin-like" evidence="11">
    <location>
        <begin position="270"/>
        <end position="348"/>
    </location>
</feature>
<dbReference type="Pfam" id="PF00134">
    <property type="entry name" value="Cyclin_N"/>
    <property type="match status" value="1"/>
</dbReference>
<dbReference type="STRING" id="215250.A0A316YHB9"/>
<dbReference type="InterPro" id="IPR006671">
    <property type="entry name" value="Cyclin_N"/>
</dbReference>
<reference evidence="12 13" key="1">
    <citation type="journal article" date="2018" name="Mol. Biol. Evol.">
        <title>Broad Genomic Sampling Reveals a Smut Pathogenic Ancestry of the Fungal Clade Ustilaginomycotina.</title>
        <authorList>
            <person name="Kijpornyongpan T."/>
            <person name="Mondo S.J."/>
            <person name="Barry K."/>
            <person name="Sandor L."/>
            <person name="Lee J."/>
            <person name="Lipzen A."/>
            <person name="Pangilinan J."/>
            <person name="LaButti K."/>
            <person name="Hainaut M."/>
            <person name="Henrissat B."/>
            <person name="Grigoriev I.V."/>
            <person name="Spatafora J.W."/>
            <person name="Aime M.C."/>
        </authorList>
    </citation>
    <scope>NUCLEOTIDE SEQUENCE [LARGE SCALE GENOMIC DNA]</scope>
    <source>
        <strain evidence="12 13">MCA 4198</strain>
    </source>
</reference>
<dbReference type="SMART" id="SM00385">
    <property type="entry name" value="CYCLIN"/>
    <property type="match status" value="2"/>
</dbReference>
<evidence type="ECO:0000256" key="5">
    <source>
        <dbReference type="ARBA" id="ARBA00023127"/>
    </source>
</evidence>
<dbReference type="AlphaFoldDB" id="A0A316YHB9"/>
<gene>
    <name evidence="12" type="ORF">FA10DRAFT_303515</name>
</gene>
<proteinExistence type="inferred from homology"/>
<dbReference type="GO" id="GO:0005634">
    <property type="term" value="C:nucleus"/>
    <property type="evidence" value="ECO:0007669"/>
    <property type="project" value="UniProtKB-SubCell"/>
</dbReference>
<feature type="region of interest" description="Disordered" evidence="10">
    <location>
        <begin position="548"/>
        <end position="568"/>
    </location>
</feature>
<feature type="region of interest" description="Disordered" evidence="10">
    <location>
        <begin position="343"/>
        <end position="512"/>
    </location>
</feature>
<dbReference type="GeneID" id="37047166"/>
<dbReference type="GO" id="GO:0006357">
    <property type="term" value="P:regulation of transcription by RNA polymerase II"/>
    <property type="evidence" value="ECO:0007669"/>
    <property type="project" value="InterPro"/>
</dbReference>
<evidence type="ECO:0000259" key="11">
    <source>
        <dbReference type="SMART" id="SM00385"/>
    </source>
</evidence>
<keyword evidence="8" id="KW-0539">Nucleus</keyword>
<evidence type="ECO:0000256" key="4">
    <source>
        <dbReference type="ARBA" id="ARBA00023015"/>
    </source>
</evidence>
<protein>
    <recommendedName>
        <fullName evidence="11">Cyclin-like domain-containing protein</fullName>
    </recommendedName>
</protein>
<dbReference type="InParanoid" id="A0A316YHB9"/>
<keyword evidence="5 9" id="KW-0195">Cyclin</keyword>
<dbReference type="InterPro" id="IPR036915">
    <property type="entry name" value="Cyclin-like_sf"/>
</dbReference>
<comment type="subcellular location">
    <subcellularLocation>
        <location evidence="1">Nucleus</location>
    </subcellularLocation>
</comment>
<evidence type="ECO:0000313" key="13">
    <source>
        <dbReference type="Proteomes" id="UP000245768"/>
    </source>
</evidence>
<comment type="similarity">
    <text evidence="2">Belongs to the cyclin family. Cyclin C subfamily.</text>
</comment>
<evidence type="ECO:0000313" key="12">
    <source>
        <dbReference type="EMBL" id="PWN88562.1"/>
    </source>
</evidence>